<dbReference type="AlphaFoldDB" id="A0A504YUE3"/>
<name>A0A504YUE3_FASGI</name>
<gene>
    <name evidence="1" type="ORF">FGIG_10295</name>
</gene>
<accession>A0A504YUE3</accession>
<keyword evidence="2" id="KW-1185">Reference proteome</keyword>
<sequence>MQTTLPANWSYRQVFQRFRSDLPFMKVLVGHCCSTCLLDSGSVCSLIDTQSAVLKGVQILQSCQQLLWL</sequence>
<dbReference type="Proteomes" id="UP000316759">
    <property type="component" value="Unassembled WGS sequence"/>
</dbReference>
<protein>
    <submittedName>
        <fullName evidence="1">Uncharacterized protein</fullName>
    </submittedName>
</protein>
<evidence type="ECO:0000313" key="2">
    <source>
        <dbReference type="Proteomes" id="UP000316759"/>
    </source>
</evidence>
<organism evidence="1 2">
    <name type="scientific">Fasciola gigantica</name>
    <name type="common">Giant liver fluke</name>
    <dbReference type="NCBI Taxonomy" id="46835"/>
    <lineage>
        <taxon>Eukaryota</taxon>
        <taxon>Metazoa</taxon>
        <taxon>Spiralia</taxon>
        <taxon>Lophotrochozoa</taxon>
        <taxon>Platyhelminthes</taxon>
        <taxon>Trematoda</taxon>
        <taxon>Digenea</taxon>
        <taxon>Plagiorchiida</taxon>
        <taxon>Echinostomata</taxon>
        <taxon>Echinostomatoidea</taxon>
        <taxon>Fasciolidae</taxon>
        <taxon>Fasciola</taxon>
    </lineage>
</organism>
<comment type="caution">
    <text evidence="1">The sequence shown here is derived from an EMBL/GenBank/DDBJ whole genome shotgun (WGS) entry which is preliminary data.</text>
</comment>
<reference evidence="1 2" key="1">
    <citation type="submission" date="2019-04" db="EMBL/GenBank/DDBJ databases">
        <title>Annotation for the trematode Fasciola gigantica.</title>
        <authorList>
            <person name="Choi Y.-J."/>
        </authorList>
    </citation>
    <scope>NUCLEOTIDE SEQUENCE [LARGE SCALE GENOMIC DNA]</scope>
    <source>
        <strain evidence="1">Uganda_cow_1</strain>
    </source>
</reference>
<proteinExistence type="predicted"/>
<dbReference type="EMBL" id="SUNJ01003645">
    <property type="protein sequence ID" value="TPP65084.1"/>
    <property type="molecule type" value="Genomic_DNA"/>
</dbReference>
<evidence type="ECO:0000313" key="1">
    <source>
        <dbReference type="EMBL" id="TPP65084.1"/>
    </source>
</evidence>